<feature type="transmembrane region" description="Helical" evidence="7">
    <location>
        <begin position="228"/>
        <end position="250"/>
    </location>
</feature>
<gene>
    <name evidence="8" type="ORF">M8A51_09295</name>
</gene>
<feature type="transmembrane region" description="Helical" evidence="7">
    <location>
        <begin position="189"/>
        <end position="207"/>
    </location>
</feature>
<dbReference type="RefSeq" id="WP_251777927.1">
    <property type="nucleotide sequence ID" value="NZ_JAMKFE010000004.1"/>
</dbReference>
<feature type="transmembrane region" description="Helical" evidence="7">
    <location>
        <begin position="37"/>
        <end position="57"/>
    </location>
</feature>
<feature type="transmembrane region" description="Helical" evidence="7">
    <location>
        <begin position="108"/>
        <end position="133"/>
    </location>
</feature>
<dbReference type="PANTHER" id="PTHR39087:SF2">
    <property type="entry name" value="UPF0104 MEMBRANE PROTEIN MJ1595"/>
    <property type="match status" value="1"/>
</dbReference>
<evidence type="ECO:0000256" key="5">
    <source>
        <dbReference type="ARBA" id="ARBA00023136"/>
    </source>
</evidence>
<proteinExistence type="predicted"/>
<comment type="subcellular location">
    <subcellularLocation>
        <location evidence="1">Cell membrane</location>
        <topology evidence="1">Multi-pass membrane protein</topology>
    </subcellularLocation>
</comment>
<evidence type="ECO:0000313" key="8">
    <source>
        <dbReference type="EMBL" id="MCM5679729.1"/>
    </source>
</evidence>
<evidence type="ECO:0000313" key="9">
    <source>
        <dbReference type="Proteomes" id="UP001165541"/>
    </source>
</evidence>
<evidence type="ECO:0000256" key="7">
    <source>
        <dbReference type="SAM" id="Phobius"/>
    </source>
</evidence>
<protein>
    <submittedName>
        <fullName evidence="8">Lysylphosphatidylglycerol synthase domain-containing protein</fullName>
    </submittedName>
</protein>
<dbReference type="InterPro" id="IPR022791">
    <property type="entry name" value="L-PG_synthase/AglD"/>
</dbReference>
<evidence type="ECO:0000256" key="1">
    <source>
        <dbReference type="ARBA" id="ARBA00004651"/>
    </source>
</evidence>
<keyword evidence="4 7" id="KW-1133">Transmembrane helix</keyword>
<evidence type="ECO:0000256" key="2">
    <source>
        <dbReference type="ARBA" id="ARBA00022475"/>
    </source>
</evidence>
<feature type="transmembrane region" description="Helical" evidence="7">
    <location>
        <begin position="69"/>
        <end position="88"/>
    </location>
</feature>
<accession>A0ABT0YMY6</accession>
<keyword evidence="5 7" id="KW-0472">Membrane</keyword>
<dbReference type="PANTHER" id="PTHR39087">
    <property type="entry name" value="UPF0104 MEMBRANE PROTEIN MJ1595"/>
    <property type="match status" value="1"/>
</dbReference>
<dbReference type="Proteomes" id="UP001165541">
    <property type="component" value="Unassembled WGS sequence"/>
</dbReference>
<sequence length="338" mass="36638">MSTTAHKRLHAATDRGGEERARGGGWWRSHWPKIKKLLTWVFFAAVLTLLVSHAWQVDWQDVMQALRRYPLQTLALAAGLGALSHLLYSCFDLFGRRYTGHGLPRTQVMTVGFVSYVVNLNLGALVGGVAFRYRLYSRLGLDNGTITRVLGLSVLTNWLGYLALAGVVFSSRAIEVPAQWKIGTGGLQALGLVLVAVVIAYLGACAYSKRRSFSIRGHELELPPWRMALVQVALSCTNWLVIAGVVYVLLQQKVDYPVVVAVLMVSAVAGVLTHIPAGLGVLEAVFVTLLGGQVPQGQLLAALLAYRAVYYLAPLSVAGLLYLSLEAKAKSGGSRRPS</sequence>
<name>A0ABT0YMY6_9BURK</name>
<evidence type="ECO:0000256" key="3">
    <source>
        <dbReference type="ARBA" id="ARBA00022692"/>
    </source>
</evidence>
<dbReference type="EMBL" id="JAMKFE010000004">
    <property type="protein sequence ID" value="MCM5679729.1"/>
    <property type="molecule type" value="Genomic_DNA"/>
</dbReference>
<evidence type="ECO:0000256" key="4">
    <source>
        <dbReference type="ARBA" id="ARBA00022989"/>
    </source>
</evidence>
<feature type="transmembrane region" description="Helical" evidence="7">
    <location>
        <begin position="308"/>
        <end position="325"/>
    </location>
</feature>
<keyword evidence="9" id="KW-1185">Reference proteome</keyword>
<evidence type="ECO:0000256" key="6">
    <source>
        <dbReference type="SAM" id="MobiDB-lite"/>
    </source>
</evidence>
<dbReference type="Pfam" id="PF03706">
    <property type="entry name" value="LPG_synthase_TM"/>
    <property type="match status" value="1"/>
</dbReference>
<keyword evidence="3 7" id="KW-0812">Transmembrane</keyword>
<comment type="caution">
    <text evidence="8">The sequence shown here is derived from an EMBL/GenBank/DDBJ whole genome shotgun (WGS) entry which is preliminary data.</text>
</comment>
<feature type="compositionally biased region" description="Basic and acidic residues" evidence="6">
    <location>
        <begin position="11"/>
        <end position="22"/>
    </location>
</feature>
<feature type="transmembrane region" description="Helical" evidence="7">
    <location>
        <begin position="145"/>
        <end position="169"/>
    </location>
</feature>
<feature type="region of interest" description="Disordered" evidence="6">
    <location>
        <begin position="1"/>
        <end position="24"/>
    </location>
</feature>
<feature type="compositionally biased region" description="Basic residues" evidence="6">
    <location>
        <begin position="1"/>
        <end position="10"/>
    </location>
</feature>
<reference evidence="8" key="1">
    <citation type="submission" date="2022-05" db="EMBL/GenBank/DDBJ databases">
        <title>Schlegelella sp. nov., isolated from mangrove soil.</title>
        <authorList>
            <person name="Liu Y."/>
            <person name="Ge X."/>
            <person name="Liu W."/>
        </authorList>
    </citation>
    <scope>NUCLEOTIDE SEQUENCE</scope>
    <source>
        <strain evidence="8">S2-27</strain>
    </source>
</reference>
<feature type="transmembrane region" description="Helical" evidence="7">
    <location>
        <begin position="256"/>
        <end position="272"/>
    </location>
</feature>
<organism evidence="8 9">
    <name type="scientific">Caldimonas mangrovi</name>
    <dbReference type="NCBI Taxonomy" id="2944811"/>
    <lineage>
        <taxon>Bacteria</taxon>
        <taxon>Pseudomonadati</taxon>
        <taxon>Pseudomonadota</taxon>
        <taxon>Betaproteobacteria</taxon>
        <taxon>Burkholderiales</taxon>
        <taxon>Sphaerotilaceae</taxon>
        <taxon>Caldimonas</taxon>
    </lineage>
</organism>
<keyword evidence="2" id="KW-1003">Cell membrane</keyword>